<organism evidence="2">
    <name type="scientific">viral metagenome</name>
    <dbReference type="NCBI Taxonomy" id="1070528"/>
    <lineage>
        <taxon>unclassified sequences</taxon>
        <taxon>metagenomes</taxon>
        <taxon>organismal metagenomes</taxon>
    </lineage>
</organism>
<dbReference type="Pfam" id="PF04991">
    <property type="entry name" value="LicD"/>
    <property type="match status" value="1"/>
</dbReference>
<protein>
    <recommendedName>
        <fullName evidence="1">LicD/FKTN/FKRP nucleotidyltransferase domain-containing protein</fullName>
    </recommendedName>
</protein>
<feature type="domain" description="LicD/FKTN/FKRP nucleotidyltransferase" evidence="1">
    <location>
        <begin position="24"/>
        <end position="75"/>
    </location>
</feature>
<reference evidence="2" key="1">
    <citation type="journal article" date="2020" name="Nature">
        <title>Giant virus diversity and host interactions through global metagenomics.</title>
        <authorList>
            <person name="Schulz F."/>
            <person name="Roux S."/>
            <person name="Paez-Espino D."/>
            <person name="Jungbluth S."/>
            <person name="Walsh D.A."/>
            <person name="Denef V.J."/>
            <person name="McMahon K.D."/>
            <person name="Konstantinidis K.T."/>
            <person name="Eloe-Fadrosh E.A."/>
            <person name="Kyrpides N.C."/>
            <person name="Woyke T."/>
        </authorList>
    </citation>
    <scope>NUCLEOTIDE SEQUENCE</scope>
    <source>
        <strain evidence="2">GVMAG-S-1074260-58</strain>
    </source>
</reference>
<evidence type="ECO:0000259" key="1">
    <source>
        <dbReference type="Pfam" id="PF04991"/>
    </source>
</evidence>
<sequence>MAGTKHNQTILNNTLMFIIKLLNDNNINNWFIGYGTLLGIIRDNSCIDKDDDVDIIIDKSNYALIKELLIKNNIIIEYGYGINKKTNILKTKETNEYCSVDFYMASIDEKGNFNDTWEKVIWSECYNETKQLITHIWNENILYLPFNYENKLINRYGETWRIPQNIKSVTPRKKIL</sequence>
<name>A0A6C0JUB1_9ZZZZ</name>
<evidence type="ECO:0000313" key="2">
    <source>
        <dbReference type="EMBL" id="QHU09332.1"/>
    </source>
</evidence>
<dbReference type="GO" id="GO:0009100">
    <property type="term" value="P:glycoprotein metabolic process"/>
    <property type="evidence" value="ECO:0007669"/>
    <property type="project" value="UniProtKB-ARBA"/>
</dbReference>
<proteinExistence type="predicted"/>
<dbReference type="InterPro" id="IPR007074">
    <property type="entry name" value="LicD/FKTN/FKRP_NTP_transf"/>
</dbReference>
<dbReference type="AlphaFoldDB" id="A0A6C0JUB1"/>
<dbReference type="EMBL" id="MN740708">
    <property type="protein sequence ID" value="QHU09332.1"/>
    <property type="molecule type" value="Genomic_DNA"/>
</dbReference>
<accession>A0A6C0JUB1</accession>